<reference evidence="3" key="1">
    <citation type="journal article" date="2019" name="Int. J. Syst. Evol. Microbiol.">
        <title>The Global Catalogue of Microorganisms (GCM) 10K type strain sequencing project: providing services to taxonomists for standard genome sequencing and annotation.</title>
        <authorList>
            <consortium name="The Broad Institute Genomics Platform"/>
            <consortium name="The Broad Institute Genome Sequencing Center for Infectious Disease"/>
            <person name="Wu L."/>
            <person name="Ma J."/>
        </authorList>
    </citation>
    <scope>NUCLEOTIDE SEQUENCE [LARGE SCALE GENOMIC DNA]</scope>
    <source>
        <strain evidence="3">KCTC 33676</strain>
    </source>
</reference>
<dbReference type="EMBL" id="JBHUMM010000007">
    <property type="protein sequence ID" value="MFD2670844.1"/>
    <property type="molecule type" value="Genomic_DNA"/>
</dbReference>
<feature type="transmembrane region" description="Helical" evidence="1">
    <location>
        <begin position="230"/>
        <end position="252"/>
    </location>
</feature>
<protein>
    <submittedName>
        <fullName evidence="2">ABC transporter permease</fullName>
    </submittedName>
</protein>
<feature type="transmembrane region" description="Helical" evidence="1">
    <location>
        <begin position="18"/>
        <end position="37"/>
    </location>
</feature>
<dbReference type="Proteomes" id="UP001597497">
    <property type="component" value="Unassembled WGS sequence"/>
</dbReference>
<feature type="transmembrane region" description="Helical" evidence="1">
    <location>
        <begin position="145"/>
        <end position="167"/>
    </location>
</feature>
<keyword evidence="1" id="KW-1133">Transmembrane helix</keyword>
<dbReference type="PANTHER" id="PTHR37305">
    <property type="entry name" value="INTEGRAL MEMBRANE PROTEIN-RELATED"/>
    <property type="match status" value="1"/>
</dbReference>
<gene>
    <name evidence="2" type="ORF">ACFSUC_04385</name>
</gene>
<evidence type="ECO:0000313" key="3">
    <source>
        <dbReference type="Proteomes" id="UP001597497"/>
    </source>
</evidence>
<dbReference type="RefSeq" id="WP_379928272.1">
    <property type="nucleotide sequence ID" value="NZ_JBHUMM010000007.1"/>
</dbReference>
<accession>A0ABW5R8U5</accession>
<organism evidence="2 3">
    <name type="scientific">Marinicrinis sediminis</name>
    <dbReference type="NCBI Taxonomy" id="1652465"/>
    <lineage>
        <taxon>Bacteria</taxon>
        <taxon>Bacillati</taxon>
        <taxon>Bacillota</taxon>
        <taxon>Bacilli</taxon>
        <taxon>Bacillales</taxon>
        <taxon>Paenibacillaceae</taxon>
    </lineage>
</organism>
<keyword evidence="1" id="KW-0812">Transmembrane</keyword>
<evidence type="ECO:0000256" key="1">
    <source>
        <dbReference type="SAM" id="Phobius"/>
    </source>
</evidence>
<dbReference type="PANTHER" id="PTHR37305:SF1">
    <property type="entry name" value="MEMBRANE PROTEIN"/>
    <property type="match status" value="1"/>
</dbReference>
<feature type="transmembrane region" description="Helical" evidence="1">
    <location>
        <begin position="101"/>
        <end position="125"/>
    </location>
</feature>
<proteinExistence type="predicted"/>
<sequence length="259" mass="29264">MLNLVLNENMKIYRRLRTWIMVGIMVVVAVIASFAYHNLTLADGSAEFWGAMVNLSMISFFIFIFTIIIAADIVAGEFTWGTIKLLLIRPSSRSKVLLSKYISMLIFAVFLCIVLFVVLFLLNAILTGFDFSQESFAIPDSEHPFVYLLKYYGLTMLSLLMVATFAFMISSAFRSSSLAIGLAMFIYFTGSIITAIFMRYSWSDYLIFKHLDLTMYLMDDTGGFADHMSLGFSLGVLAVYFVVFNIVSWVVFSKRDVAA</sequence>
<dbReference type="Pfam" id="PF12730">
    <property type="entry name" value="ABC2_membrane_4"/>
    <property type="match status" value="1"/>
</dbReference>
<feature type="transmembrane region" description="Helical" evidence="1">
    <location>
        <begin position="179"/>
        <end position="202"/>
    </location>
</feature>
<keyword evidence="3" id="KW-1185">Reference proteome</keyword>
<name>A0ABW5R8U5_9BACL</name>
<keyword evidence="1" id="KW-0472">Membrane</keyword>
<evidence type="ECO:0000313" key="2">
    <source>
        <dbReference type="EMBL" id="MFD2670844.1"/>
    </source>
</evidence>
<feature type="transmembrane region" description="Helical" evidence="1">
    <location>
        <begin position="57"/>
        <end position="80"/>
    </location>
</feature>
<comment type="caution">
    <text evidence="2">The sequence shown here is derived from an EMBL/GenBank/DDBJ whole genome shotgun (WGS) entry which is preliminary data.</text>
</comment>